<organism evidence="1 2">
    <name type="scientific">Pedobacter cryotolerans</name>
    <dbReference type="NCBI Taxonomy" id="2571270"/>
    <lineage>
        <taxon>Bacteria</taxon>
        <taxon>Pseudomonadati</taxon>
        <taxon>Bacteroidota</taxon>
        <taxon>Sphingobacteriia</taxon>
        <taxon>Sphingobacteriales</taxon>
        <taxon>Sphingobacteriaceae</taxon>
        <taxon>Pedobacter</taxon>
    </lineage>
</organism>
<protein>
    <submittedName>
        <fullName evidence="1">Uncharacterized protein</fullName>
    </submittedName>
</protein>
<accession>A0A4V5NYD8</accession>
<evidence type="ECO:0000313" key="1">
    <source>
        <dbReference type="EMBL" id="TKC03404.1"/>
    </source>
</evidence>
<evidence type="ECO:0000313" key="2">
    <source>
        <dbReference type="Proteomes" id="UP000310477"/>
    </source>
</evidence>
<dbReference type="AlphaFoldDB" id="A0A4V5NYD8"/>
<dbReference type="RefSeq" id="WP_136873987.1">
    <property type="nucleotide sequence ID" value="NZ_SWBO01000001.1"/>
</dbReference>
<dbReference type="Proteomes" id="UP000310477">
    <property type="component" value="Unassembled WGS sequence"/>
</dbReference>
<dbReference type="OrthoDB" id="965614at2"/>
<reference evidence="1 2" key="1">
    <citation type="submission" date="2019-04" db="EMBL/GenBank/DDBJ databases">
        <title>Pedobacter sp. AR-2-6 sp. nov., isolated from Arctic soil.</title>
        <authorList>
            <person name="Dahal R.H."/>
            <person name="Kim D.-U."/>
        </authorList>
    </citation>
    <scope>NUCLEOTIDE SEQUENCE [LARGE SCALE GENOMIC DNA]</scope>
    <source>
        <strain evidence="1 2">AR-2-6</strain>
    </source>
</reference>
<keyword evidence="2" id="KW-1185">Reference proteome</keyword>
<sequence length="67" mass="7766">METLTINIPDDKSSIVKQILKELGVTILNNELTKRKPSEFAGIISKEKAQELLKDIDKDRKEWERNI</sequence>
<name>A0A4V5NYD8_9SPHI</name>
<gene>
    <name evidence="1" type="ORF">FA045_02205</name>
</gene>
<dbReference type="EMBL" id="SWBO01000001">
    <property type="protein sequence ID" value="TKC03404.1"/>
    <property type="molecule type" value="Genomic_DNA"/>
</dbReference>
<comment type="caution">
    <text evidence="1">The sequence shown here is derived from an EMBL/GenBank/DDBJ whole genome shotgun (WGS) entry which is preliminary data.</text>
</comment>
<proteinExistence type="predicted"/>